<evidence type="ECO:0000256" key="1">
    <source>
        <dbReference type="ARBA" id="ARBA00022801"/>
    </source>
</evidence>
<keyword evidence="4" id="KW-1185">Reference proteome</keyword>
<keyword evidence="2" id="KW-0732">Signal</keyword>
<keyword evidence="1" id="KW-0378">Hydrolase</keyword>
<evidence type="ECO:0000313" key="3">
    <source>
        <dbReference type="EMBL" id="KZV97383.1"/>
    </source>
</evidence>
<feature type="signal peptide" evidence="2">
    <location>
        <begin position="1"/>
        <end position="16"/>
    </location>
</feature>
<dbReference type="AlphaFoldDB" id="A0A165L5L8"/>
<evidence type="ECO:0000256" key="2">
    <source>
        <dbReference type="SAM" id="SignalP"/>
    </source>
</evidence>
<proteinExistence type="predicted"/>
<accession>A0A165L5L8</accession>
<dbReference type="Gene3D" id="3.40.50.1240">
    <property type="entry name" value="Phosphoglycerate mutase-like"/>
    <property type="match status" value="1"/>
</dbReference>
<dbReference type="OrthoDB" id="6509975at2759"/>
<dbReference type="PANTHER" id="PTHR20963">
    <property type="entry name" value="MULTIPLE INOSITOL POLYPHOSPHATE PHOSPHATASE-RELATED"/>
    <property type="match status" value="1"/>
</dbReference>
<dbReference type="InterPro" id="IPR033379">
    <property type="entry name" value="Acid_Pase_AS"/>
</dbReference>
<dbReference type="InParanoid" id="A0A165L5L8"/>
<reference evidence="3 4" key="1">
    <citation type="journal article" date="2016" name="Mol. Biol. Evol.">
        <title>Comparative Genomics of Early-Diverging Mushroom-Forming Fungi Provides Insights into the Origins of Lignocellulose Decay Capabilities.</title>
        <authorList>
            <person name="Nagy L.G."/>
            <person name="Riley R."/>
            <person name="Tritt A."/>
            <person name="Adam C."/>
            <person name="Daum C."/>
            <person name="Floudas D."/>
            <person name="Sun H."/>
            <person name="Yadav J.S."/>
            <person name="Pangilinan J."/>
            <person name="Larsson K.H."/>
            <person name="Matsuura K."/>
            <person name="Barry K."/>
            <person name="Labutti K."/>
            <person name="Kuo R."/>
            <person name="Ohm R.A."/>
            <person name="Bhattacharya S.S."/>
            <person name="Shirouzu T."/>
            <person name="Yoshinaga Y."/>
            <person name="Martin F.M."/>
            <person name="Grigoriev I.V."/>
            <person name="Hibbett D.S."/>
        </authorList>
    </citation>
    <scope>NUCLEOTIDE SEQUENCE [LARGE SCALE GENOMIC DNA]</scope>
    <source>
        <strain evidence="3 4">HHB12029</strain>
    </source>
</reference>
<dbReference type="GO" id="GO:0003993">
    <property type="term" value="F:acid phosphatase activity"/>
    <property type="evidence" value="ECO:0007669"/>
    <property type="project" value="TreeGrafter"/>
</dbReference>
<organism evidence="3 4">
    <name type="scientific">Exidia glandulosa HHB12029</name>
    <dbReference type="NCBI Taxonomy" id="1314781"/>
    <lineage>
        <taxon>Eukaryota</taxon>
        <taxon>Fungi</taxon>
        <taxon>Dikarya</taxon>
        <taxon>Basidiomycota</taxon>
        <taxon>Agaricomycotina</taxon>
        <taxon>Agaricomycetes</taxon>
        <taxon>Auriculariales</taxon>
        <taxon>Exidiaceae</taxon>
        <taxon>Exidia</taxon>
    </lineage>
</organism>
<dbReference type="SUPFAM" id="SSF53254">
    <property type="entry name" value="Phosphoglycerate mutase-like"/>
    <property type="match status" value="1"/>
</dbReference>
<dbReference type="InterPro" id="IPR000560">
    <property type="entry name" value="His_Pase_clade-2"/>
</dbReference>
<sequence length="562" mass="61294">MRVLITVAVAAVLVNAQQHVFETTNVGEYEDDFADWSKKWSAIKHAGRPTSVAYPPATLSTPSVAFPTPTGFAGPVAQGDEAIAAMESSSYPPPQHGPVVAPVRTRDAKKNFDAPAAWGNLSPYNSLSSIPSNSNFPPTSPAIPHGCSLSQLHVLHRHGIRYPELNDPPYEFAQRLAKNVKKGKGFTARGELKFLNTWRYRLGAETLAPLGRAQMVNLGISLRMKYGGILKSYADSGRLPVFRTTSQDRMLHSALNFAAGFFGVPYEDMYHQLVTIEEKGYNNTLAPHKICEGLGKAGKGAVKTWTKTFLEDARERLRLQIDGFELKTKDVFGMLQLCAYETLALGTSPFCALFTAEEHAGLGYAADLRFHAGSFGTRVGPANGIGWVRELIARLDGNRTSLVDEAGIWGLNSTIVGDEARFPLDGPLFVDATHDTTIAGALAAMNLTSLSARILKHLPRHHIPSPSSHHFSSARTVPFGANLIGQVLTCRSEQYVRWVLNDVVLPLHGSGECPQSALGMCRLDVFLEGLRIRVKEVEFGKLCGLKPDEEGGDDDEEDEEDE</sequence>
<dbReference type="Proteomes" id="UP000077266">
    <property type="component" value="Unassembled WGS sequence"/>
</dbReference>
<feature type="chain" id="PRO_5007861442" evidence="2">
    <location>
        <begin position="17"/>
        <end position="562"/>
    </location>
</feature>
<dbReference type="STRING" id="1314781.A0A165L5L8"/>
<protein>
    <submittedName>
        <fullName evidence="3">Phosphoglycerate mutase-like protein</fullName>
    </submittedName>
</protein>
<evidence type="ECO:0000313" key="4">
    <source>
        <dbReference type="Proteomes" id="UP000077266"/>
    </source>
</evidence>
<name>A0A165L5L8_EXIGL</name>
<dbReference type="CDD" id="cd07061">
    <property type="entry name" value="HP_HAP_like"/>
    <property type="match status" value="1"/>
</dbReference>
<dbReference type="Pfam" id="PF00328">
    <property type="entry name" value="His_Phos_2"/>
    <property type="match status" value="1"/>
</dbReference>
<dbReference type="PANTHER" id="PTHR20963:SF42">
    <property type="entry name" value="PHOSPHOGLYCERATE MUTASE-LIKE PROTEIN"/>
    <property type="match status" value="1"/>
</dbReference>
<gene>
    <name evidence="3" type="ORF">EXIGLDRAFT_731085</name>
</gene>
<dbReference type="InterPro" id="IPR029033">
    <property type="entry name" value="His_PPase_superfam"/>
</dbReference>
<dbReference type="PROSITE" id="PS00616">
    <property type="entry name" value="HIS_ACID_PHOSPHAT_1"/>
    <property type="match status" value="1"/>
</dbReference>
<dbReference type="EMBL" id="KV425931">
    <property type="protein sequence ID" value="KZV97383.1"/>
    <property type="molecule type" value="Genomic_DNA"/>
</dbReference>